<evidence type="ECO:0000256" key="7">
    <source>
        <dbReference type="SAM" id="Phobius"/>
    </source>
</evidence>
<feature type="transmembrane region" description="Helical" evidence="7">
    <location>
        <begin position="420"/>
        <end position="444"/>
    </location>
</feature>
<comment type="caution">
    <text evidence="8">The sequence shown here is derived from an EMBL/GenBank/DDBJ whole genome shotgun (WGS) entry which is preliminary data.</text>
</comment>
<keyword evidence="5 7" id="KW-1133">Transmembrane helix</keyword>
<feature type="transmembrane region" description="Helical" evidence="7">
    <location>
        <begin position="308"/>
        <end position="326"/>
    </location>
</feature>
<dbReference type="SUPFAM" id="SSF103473">
    <property type="entry name" value="MFS general substrate transporter"/>
    <property type="match status" value="1"/>
</dbReference>
<name>A0ABS5LY04_9BURK</name>
<keyword evidence="9" id="KW-1185">Reference proteome</keyword>
<gene>
    <name evidence="8" type="primary">entS_3</name>
    <name evidence="8" type="ORF">DJFAAGMI_03940</name>
</gene>
<dbReference type="InterPro" id="IPR010290">
    <property type="entry name" value="TM_effector"/>
</dbReference>
<sequence length="469" mass="49612">MQKTRRSRILGPLTFQVAEAEGQPRPSPASPAAFTDLTLSSPVPPSAPQASTVAPLRDPAFVNFVLARMLAMFAQQMQAVVVAWQVYDITREPLSLAYVGLAQFLPMAGLLIPAGDLSDRMSRKRLLGISWLVAAVCSGLLWLLAESGAHDVHWIYAVLVLFGCSRAFSGPALQSLLPQIVAREQLAKALATNSMLMRISAIAAPVLGGLLYALGGGVLTYAVCGIALILGAVLLSQVPVRFASPMIGIDGQTTMWQRFAEGLHFMRTRPIILGTISLDLFAVLLGGVVALLPVYAHEVLQVGPQGLGLLRSSMAAGEVCMGLWLASRPINRHVGKVMFAAVAVFGLANLVFALSHWFVLSMLALAVAGAADMVSVYIRGALVQFSTPDHMRGRVNAVNMLFIGSSNELGEFRAGSSASWFGAVPAAILGSLCTLGVVGGWMTLFKPLRDVDRLEDAARVSGVAAPAAT</sequence>
<evidence type="ECO:0000256" key="1">
    <source>
        <dbReference type="ARBA" id="ARBA00004651"/>
    </source>
</evidence>
<dbReference type="EMBL" id="JAANES010000005">
    <property type="protein sequence ID" value="MBS3021176.1"/>
    <property type="molecule type" value="Genomic_DNA"/>
</dbReference>
<reference evidence="8 9" key="1">
    <citation type="submission" date="2020-03" db="EMBL/GenBank/DDBJ databases">
        <title>The role of nitrogen metabolism on polyethylene biodegradation.</title>
        <authorList>
            <person name="Peixoto J."/>
            <person name="Vizzotto C.S."/>
            <person name="Ramos A."/>
            <person name="Alves G."/>
            <person name="Steindorff A."/>
            <person name="Kruger R."/>
        </authorList>
    </citation>
    <scope>NUCLEOTIDE SEQUENCE [LARGE SCALE GENOMIC DNA]</scope>
    <source>
        <strain evidence="8 9">PE63</strain>
    </source>
</reference>
<keyword evidence="3" id="KW-1003">Cell membrane</keyword>
<feature type="transmembrane region" description="Helical" evidence="7">
    <location>
        <begin position="151"/>
        <end position="169"/>
    </location>
</feature>
<evidence type="ECO:0000313" key="8">
    <source>
        <dbReference type="EMBL" id="MBS3021176.1"/>
    </source>
</evidence>
<evidence type="ECO:0000256" key="3">
    <source>
        <dbReference type="ARBA" id="ARBA00022475"/>
    </source>
</evidence>
<dbReference type="PANTHER" id="PTHR23513:SF9">
    <property type="entry name" value="ENTEROBACTIN EXPORTER ENTS"/>
    <property type="match status" value="1"/>
</dbReference>
<feature type="transmembrane region" description="Helical" evidence="7">
    <location>
        <begin position="271"/>
        <end position="296"/>
    </location>
</feature>
<evidence type="ECO:0000256" key="2">
    <source>
        <dbReference type="ARBA" id="ARBA00022448"/>
    </source>
</evidence>
<evidence type="ECO:0000256" key="6">
    <source>
        <dbReference type="ARBA" id="ARBA00023136"/>
    </source>
</evidence>
<feature type="transmembrane region" description="Helical" evidence="7">
    <location>
        <begin position="338"/>
        <end position="359"/>
    </location>
</feature>
<dbReference type="Proteomes" id="UP001647436">
    <property type="component" value="Unassembled WGS sequence"/>
</dbReference>
<feature type="transmembrane region" description="Helical" evidence="7">
    <location>
        <begin position="93"/>
        <end position="114"/>
    </location>
</feature>
<evidence type="ECO:0000313" key="9">
    <source>
        <dbReference type="Proteomes" id="UP001647436"/>
    </source>
</evidence>
<keyword evidence="4 7" id="KW-0812">Transmembrane</keyword>
<evidence type="ECO:0000256" key="5">
    <source>
        <dbReference type="ARBA" id="ARBA00022989"/>
    </source>
</evidence>
<dbReference type="InterPro" id="IPR036259">
    <property type="entry name" value="MFS_trans_sf"/>
</dbReference>
<keyword evidence="2" id="KW-0813">Transport</keyword>
<keyword evidence="6 7" id="KW-0472">Membrane</keyword>
<comment type="subcellular location">
    <subcellularLocation>
        <location evidence="1">Cell membrane</location>
        <topology evidence="1">Multi-pass membrane protein</topology>
    </subcellularLocation>
</comment>
<feature type="transmembrane region" description="Helical" evidence="7">
    <location>
        <begin position="190"/>
        <end position="212"/>
    </location>
</feature>
<dbReference type="PANTHER" id="PTHR23513">
    <property type="entry name" value="INTEGRAL MEMBRANE EFFLUX PROTEIN-RELATED"/>
    <property type="match status" value="1"/>
</dbReference>
<dbReference type="Pfam" id="PF05977">
    <property type="entry name" value="MFS_3"/>
    <property type="match status" value="1"/>
</dbReference>
<accession>A0ABS5LY04</accession>
<protein>
    <submittedName>
        <fullName evidence="8">Enterobactin exporter EntS</fullName>
    </submittedName>
</protein>
<feature type="transmembrane region" description="Helical" evidence="7">
    <location>
        <begin position="126"/>
        <end position="145"/>
    </location>
</feature>
<feature type="transmembrane region" description="Helical" evidence="7">
    <location>
        <begin position="65"/>
        <end position="87"/>
    </location>
</feature>
<feature type="transmembrane region" description="Helical" evidence="7">
    <location>
        <begin position="218"/>
        <end position="236"/>
    </location>
</feature>
<dbReference type="Gene3D" id="1.20.1250.20">
    <property type="entry name" value="MFS general substrate transporter like domains"/>
    <property type="match status" value="1"/>
</dbReference>
<evidence type="ECO:0000256" key="4">
    <source>
        <dbReference type="ARBA" id="ARBA00022692"/>
    </source>
</evidence>
<dbReference type="CDD" id="cd06173">
    <property type="entry name" value="MFS_MefA_like"/>
    <property type="match status" value="1"/>
</dbReference>
<proteinExistence type="predicted"/>
<organism evidence="8 9">
    <name type="scientific">Comamonas brasiliensis</name>
    <dbReference type="NCBI Taxonomy" id="1812482"/>
    <lineage>
        <taxon>Bacteria</taxon>
        <taxon>Pseudomonadati</taxon>
        <taxon>Pseudomonadota</taxon>
        <taxon>Betaproteobacteria</taxon>
        <taxon>Burkholderiales</taxon>
        <taxon>Comamonadaceae</taxon>
        <taxon>Comamonas</taxon>
    </lineage>
</organism>